<dbReference type="EMBL" id="JAHLQJ010000010">
    <property type="protein sequence ID" value="MBU5672699.1"/>
    <property type="molecule type" value="Genomic_DNA"/>
</dbReference>
<protein>
    <submittedName>
        <fullName evidence="1">Uncharacterized protein</fullName>
    </submittedName>
</protein>
<proteinExistence type="predicted"/>
<gene>
    <name evidence="1" type="ORF">KQJ23_12760</name>
</gene>
<keyword evidence="2" id="KW-1185">Reference proteome</keyword>
<dbReference type="RefSeq" id="WP_216479279.1">
    <property type="nucleotide sequence ID" value="NZ_JAHLQJ010000010.1"/>
</dbReference>
<evidence type="ECO:0000313" key="1">
    <source>
        <dbReference type="EMBL" id="MBU5672699.1"/>
    </source>
</evidence>
<comment type="caution">
    <text evidence="1">The sequence shown here is derived from an EMBL/GenBank/DDBJ whole genome shotgun (WGS) entry which is preliminary data.</text>
</comment>
<reference evidence="1 2" key="1">
    <citation type="submission" date="2021-06" db="EMBL/GenBank/DDBJ databases">
        <authorList>
            <person name="Sun Q."/>
            <person name="Li D."/>
        </authorList>
    </citation>
    <scope>NUCLEOTIDE SEQUENCE [LARGE SCALE GENOMIC DNA]</scope>
    <source>
        <strain evidence="1 2">MSJ-6</strain>
    </source>
</reference>
<name>A0ABS6FR34_9BACL</name>
<accession>A0ABS6FR34</accession>
<dbReference type="Proteomes" id="UP000743001">
    <property type="component" value="Unassembled WGS sequence"/>
</dbReference>
<evidence type="ECO:0000313" key="2">
    <source>
        <dbReference type="Proteomes" id="UP000743001"/>
    </source>
</evidence>
<organism evidence="1 2">
    <name type="scientific">Paenibacillus brevis</name>
    <dbReference type="NCBI Taxonomy" id="2841508"/>
    <lineage>
        <taxon>Bacteria</taxon>
        <taxon>Bacillati</taxon>
        <taxon>Bacillota</taxon>
        <taxon>Bacilli</taxon>
        <taxon>Bacillales</taxon>
        <taxon>Paenibacillaceae</taxon>
        <taxon>Paenibacillus</taxon>
    </lineage>
</organism>
<sequence length="57" mass="6484">MKQQKVVRTYPRKFINPTLDLREALKGGWVVVMSNPFDCGNGEKGTEYILEKAAVQK</sequence>